<dbReference type="InterPro" id="IPR001492">
    <property type="entry name" value="Flagellin"/>
</dbReference>
<comment type="similarity">
    <text evidence="1 3">Belongs to the bacterial flagellin family.</text>
</comment>
<comment type="subcellular location">
    <subcellularLocation>
        <location evidence="3">Secreted</location>
    </subcellularLocation>
    <subcellularLocation>
        <location evidence="3">Bacterial flagellum</location>
    </subcellularLocation>
</comment>
<protein>
    <recommendedName>
        <fullName evidence="3">Flagellin</fullName>
    </recommendedName>
</protein>
<evidence type="ECO:0000256" key="3">
    <source>
        <dbReference type="RuleBase" id="RU362073"/>
    </source>
</evidence>
<proteinExistence type="inferred from homology"/>
<comment type="function">
    <text evidence="3">Flagellin is the subunit protein which polymerizes to form the filaments of bacterial flagella.</text>
</comment>
<name>A0A8J4M6U6_9PROT</name>
<dbReference type="PANTHER" id="PTHR42792:SF2">
    <property type="entry name" value="FLAGELLIN"/>
    <property type="match status" value="1"/>
</dbReference>
<dbReference type="GO" id="GO:0005576">
    <property type="term" value="C:extracellular region"/>
    <property type="evidence" value="ECO:0007669"/>
    <property type="project" value="UniProtKB-SubCell"/>
</dbReference>
<feature type="domain" description="Flagellin N-terminal" evidence="4">
    <location>
        <begin position="5"/>
        <end position="139"/>
    </location>
</feature>
<evidence type="ECO:0000256" key="2">
    <source>
        <dbReference type="ARBA" id="ARBA00023143"/>
    </source>
</evidence>
<evidence type="ECO:0000259" key="5">
    <source>
        <dbReference type="Pfam" id="PF00700"/>
    </source>
</evidence>
<accession>A0A8J4M6U6</accession>
<gene>
    <name evidence="6" type="ORF">ENY07_10500</name>
</gene>
<dbReference type="Pfam" id="PF00700">
    <property type="entry name" value="Flagellin_C"/>
    <property type="match status" value="1"/>
</dbReference>
<evidence type="ECO:0000256" key="1">
    <source>
        <dbReference type="ARBA" id="ARBA00005709"/>
    </source>
</evidence>
<dbReference type="Pfam" id="PF00669">
    <property type="entry name" value="Flagellin_N"/>
    <property type="match status" value="1"/>
</dbReference>
<dbReference type="InterPro" id="IPR046358">
    <property type="entry name" value="Flagellin_C"/>
</dbReference>
<keyword evidence="3" id="KW-0964">Secreted</keyword>
<dbReference type="EMBL" id="DTQM01000202">
    <property type="protein sequence ID" value="HGC43632.1"/>
    <property type="molecule type" value="Genomic_DNA"/>
</dbReference>
<dbReference type="GO" id="GO:0009288">
    <property type="term" value="C:bacterial-type flagellum"/>
    <property type="evidence" value="ECO:0007669"/>
    <property type="project" value="UniProtKB-SubCell"/>
</dbReference>
<dbReference type="PANTHER" id="PTHR42792">
    <property type="entry name" value="FLAGELLIN"/>
    <property type="match status" value="1"/>
</dbReference>
<sequence length="377" mass="38168">MSFSINTNLGALAALQSLDATQQSLNNTQNIISTGQLVSSASNNPAIYSISQTMQANIAGLAAVQDNLSFAQSVVGVASSGASQISSQLATLQNTITQGQQSGLNQTTMQNQINSILQNINQFADSATFNGVNLLDGTSAPLTTTANITGSTLTLSNQSVTTTGLGLTGLQVNATAVAVDFSSSLAPSNGSSLTLSNGTNSYVFEFSNGTTALTATPSPTTQVIAVQINSTMSNTQMIGALMQSLQQNGFGAGYDSSGNLDITGNNVVASSSSSAITGATLSSVGGATAAISVVTNAISTMNTKSATLGAFEDQLTGLQNFSSSLSTSLTTGLGALTDANMAAESAQLNSLQTKQQLAIRTLSIANAQPQVLLNLFQ</sequence>
<dbReference type="Gene3D" id="1.20.1330.10">
    <property type="entry name" value="f41 fragment of flagellin, N-terminal domain"/>
    <property type="match status" value="1"/>
</dbReference>
<dbReference type="GO" id="GO:0005198">
    <property type="term" value="F:structural molecule activity"/>
    <property type="evidence" value="ECO:0007669"/>
    <property type="project" value="UniProtKB-UniRule"/>
</dbReference>
<evidence type="ECO:0000259" key="4">
    <source>
        <dbReference type="Pfam" id="PF00669"/>
    </source>
</evidence>
<reference evidence="6" key="1">
    <citation type="journal article" date="2020" name="mSystems">
        <title>Genome- and Community-Level Interaction Insights into Carbon Utilization and Element Cycling Functions of Hydrothermarchaeota in Hydrothermal Sediment.</title>
        <authorList>
            <person name="Zhou Z."/>
            <person name="Liu Y."/>
            <person name="Xu W."/>
            <person name="Pan J."/>
            <person name="Luo Z.H."/>
            <person name="Li M."/>
        </authorList>
    </citation>
    <scope>NUCLEOTIDE SEQUENCE</scope>
    <source>
        <strain evidence="6">SpSt-997</strain>
    </source>
</reference>
<organism evidence="6">
    <name type="scientific">Acidicaldus sp</name>
    <dbReference type="NCBI Taxonomy" id="1872105"/>
    <lineage>
        <taxon>Bacteria</taxon>
        <taxon>Pseudomonadati</taxon>
        <taxon>Pseudomonadota</taxon>
        <taxon>Alphaproteobacteria</taxon>
        <taxon>Acetobacterales</taxon>
        <taxon>Acetobacteraceae</taxon>
        <taxon>Acidicaldus</taxon>
    </lineage>
</organism>
<keyword evidence="2 3" id="KW-0975">Bacterial flagellum</keyword>
<evidence type="ECO:0000313" key="6">
    <source>
        <dbReference type="EMBL" id="HGC43632.1"/>
    </source>
</evidence>
<feature type="domain" description="Flagellin C-terminal" evidence="5">
    <location>
        <begin position="292"/>
        <end position="376"/>
    </location>
</feature>
<dbReference type="InterPro" id="IPR001029">
    <property type="entry name" value="Flagellin_N"/>
</dbReference>
<dbReference type="AlphaFoldDB" id="A0A8J4M6U6"/>
<dbReference type="SUPFAM" id="SSF64518">
    <property type="entry name" value="Phase 1 flagellin"/>
    <property type="match status" value="1"/>
</dbReference>
<comment type="caution">
    <text evidence="6">The sequence shown here is derived from an EMBL/GenBank/DDBJ whole genome shotgun (WGS) entry which is preliminary data.</text>
</comment>